<dbReference type="AlphaFoldDB" id="A0AAW2EH00"/>
<dbReference type="EMBL" id="JADYXP020000025">
    <property type="protein sequence ID" value="KAL0100917.1"/>
    <property type="molecule type" value="Genomic_DNA"/>
</dbReference>
<reference evidence="1 2" key="1">
    <citation type="submission" date="2023-03" db="EMBL/GenBank/DDBJ databases">
        <title>High recombination rates correlate with genetic variation in Cardiocondyla obscurior ants.</title>
        <authorList>
            <person name="Errbii M."/>
        </authorList>
    </citation>
    <scope>NUCLEOTIDE SEQUENCE [LARGE SCALE GENOMIC DNA]</scope>
    <source>
        <strain evidence="1">Alpha-2009</strain>
        <tissue evidence="1">Whole body</tissue>
    </source>
</reference>
<comment type="caution">
    <text evidence="1">The sequence shown here is derived from an EMBL/GenBank/DDBJ whole genome shotgun (WGS) entry which is preliminary data.</text>
</comment>
<accession>A0AAW2EH00</accession>
<organism evidence="1 2">
    <name type="scientific">Cardiocondyla obscurior</name>
    <dbReference type="NCBI Taxonomy" id="286306"/>
    <lineage>
        <taxon>Eukaryota</taxon>
        <taxon>Metazoa</taxon>
        <taxon>Ecdysozoa</taxon>
        <taxon>Arthropoda</taxon>
        <taxon>Hexapoda</taxon>
        <taxon>Insecta</taxon>
        <taxon>Pterygota</taxon>
        <taxon>Neoptera</taxon>
        <taxon>Endopterygota</taxon>
        <taxon>Hymenoptera</taxon>
        <taxon>Apocrita</taxon>
        <taxon>Aculeata</taxon>
        <taxon>Formicoidea</taxon>
        <taxon>Formicidae</taxon>
        <taxon>Myrmicinae</taxon>
        <taxon>Cardiocondyla</taxon>
    </lineage>
</organism>
<sequence>MRLECGLLFADERRAKSTPSTRRGEKHSLAKVSRVSKVRSAPPFSNPRSSSRIRLFIYLFAERSYVKLPHKVYNVTFERHQIAVDERLQIASGRAEKEIVVP</sequence>
<gene>
    <name evidence="1" type="ORF">PUN28_019356</name>
</gene>
<protein>
    <submittedName>
        <fullName evidence="1">Uncharacterized protein</fullName>
    </submittedName>
</protein>
<keyword evidence="2" id="KW-1185">Reference proteome</keyword>
<evidence type="ECO:0000313" key="2">
    <source>
        <dbReference type="Proteomes" id="UP001430953"/>
    </source>
</evidence>
<name>A0AAW2EH00_9HYME</name>
<evidence type="ECO:0000313" key="1">
    <source>
        <dbReference type="EMBL" id="KAL0100917.1"/>
    </source>
</evidence>
<proteinExistence type="predicted"/>
<dbReference type="Proteomes" id="UP001430953">
    <property type="component" value="Unassembled WGS sequence"/>
</dbReference>